<evidence type="ECO:0000313" key="2">
    <source>
        <dbReference type="EMBL" id="GJE93301.1"/>
    </source>
</evidence>
<comment type="caution">
    <text evidence="2">The sequence shown here is derived from an EMBL/GenBank/DDBJ whole genome shotgun (WGS) entry which is preliminary data.</text>
</comment>
<feature type="domain" description="AB hydrolase-1" evidence="1">
    <location>
        <begin position="30"/>
        <end position="353"/>
    </location>
</feature>
<dbReference type="OrthoDB" id="5311491at2759"/>
<dbReference type="Pfam" id="PF12697">
    <property type="entry name" value="Abhydrolase_6"/>
    <property type="match status" value="1"/>
</dbReference>
<dbReference type="EMBL" id="BPQB01000031">
    <property type="protein sequence ID" value="GJE93301.1"/>
    <property type="molecule type" value="Genomic_DNA"/>
</dbReference>
<dbReference type="Gene3D" id="3.40.50.1820">
    <property type="entry name" value="alpha/beta hydrolase"/>
    <property type="match status" value="1"/>
</dbReference>
<dbReference type="InterPro" id="IPR000073">
    <property type="entry name" value="AB_hydrolase_1"/>
</dbReference>
<protein>
    <recommendedName>
        <fullName evidence="1">AB hydrolase-1 domain-containing protein</fullName>
    </recommendedName>
</protein>
<dbReference type="Proteomes" id="UP000703269">
    <property type="component" value="Unassembled WGS sequence"/>
</dbReference>
<name>A0A9P3GEH0_9APHY</name>
<keyword evidence="3" id="KW-1185">Reference proteome</keyword>
<proteinExistence type="predicted"/>
<dbReference type="SUPFAM" id="SSF53474">
    <property type="entry name" value="alpha/beta-Hydrolases"/>
    <property type="match status" value="1"/>
</dbReference>
<organism evidence="2 3">
    <name type="scientific">Phanerochaete sordida</name>
    <dbReference type="NCBI Taxonomy" id="48140"/>
    <lineage>
        <taxon>Eukaryota</taxon>
        <taxon>Fungi</taxon>
        <taxon>Dikarya</taxon>
        <taxon>Basidiomycota</taxon>
        <taxon>Agaricomycotina</taxon>
        <taxon>Agaricomycetes</taxon>
        <taxon>Polyporales</taxon>
        <taxon>Phanerochaetaceae</taxon>
        <taxon>Phanerochaete</taxon>
    </lineage>
</organism>
<reference evidence="2 3" key="1">
    <citation type="submission" date="2021-08" db="EMBL/GenBank/DDBJ databases">
        <title>Draft Genome Sequence of Phanerochaete sordida strain YK-624.</title>
        <authorList>
            <person name="Mori T."/>
            <person name="Dohra H."/>
            <person name="Suzuki T."/>
            <person name="Kawagishi H."/>
            <person name="Hirai H."/>
        </authorList>
    </citation>
    <scope>NUCLEOTIDE SEQUENCE [LARGE SCALE GENOMIC DNA]</scope>
    <source>
        <strain evidence="2 3">YK-624</strain>
    </source>
</reference>
<dbReference type="AlphaFoldDB" id="A0A9P3GEH0"/>
<gene>
    <name evidence="2" type="ORF">PsYK624_094600</name>
</gene>
<sequence>MPEAPVDENGTVLYFEDSGAPSGSSTYLTVVLLHGLLFHGAIFQNLVPHAASNNLRLVRVNMRDYPGSSGFSQEELDALTSGNLEKQAEAMKVQGQQIAAFLRHFAVTYDIPPTAQVDGKAVGGMALLTWSMSNNLAISLLAHAGSLAPETHDALAKYLRTVILFDPVAGSTCGVGLPQGAYHPFRDTSLSMEERVALAEVWLSYYFTPVHDLADATPERLNARTPLHEGGPAGQADPAKTPTLLRMTSEQREAVKDSGALLRSSLTILRVTPAVFRANFERALFDTRGVLPGLRVIYAWCDETMSDALYAGRFTTDRLREAQSEGTQIREIEFHKLEGCNHFPHWDHPEKVINLISSRA</sequence>
<evidence type="ECO:0000313" key="3">
    <source>
        <dbReference type="Proteomes" id="UP000703269"/>
    </source>
</evidence>
<dbReference type="InterPro" id="IPR029058">
    <property type="entry name" value="AB_hydrolase_fold"/>
</dbReference>
<evidence type="ECO:0000259" key="1">
    <source>
        <dbReference type="Pfam" id="PF12697"/>
    </source>
</evidence>
<accession>A0A9P3GEH0</accession>